<reference evidence="1 2" key="1">
    <citation type="journal article" date="2013" name="Genome Announc.">
        <title>Draft Genome Sequence of the Cellulolytic, Mesophilic, Anaerobic Bacterium Clostridium termitidis Strain CT1112 (DSM 5398).</title>
        <authorList>
            <person name="Lal S."/>
            <person name="Ramachandran U."/>
            <person name="Zhang X."/>
            <person name="Munir R."/>
            <person name="Sparling R."/>
            <person name="Levin D.B."/>
        </authorList>
    </citation>
    <scope>NUCLEOTIDE SEQUENCE [LARGE SCALE GENOMIC DNA]</scope>
    <source>
        <strain evidence="1 2">CT1112</strain>
    </source>
</reference>
<sequence length="76" mass="9008">MMLTNKNNDMTDTEIIEKANKAIIKELGVSGYMRYLRLRQPNNEGKDFVKEQEELYKDLSVDDLSQMARKHWENTK</sequence>
<comment type="caution">
    <text evidence="1">The sequence shown here is derived from an EMBL/GenBank/DDBJ whole genome shotgun (WGS) entry which is preliminary data.</text>
</comment>
<evidence type="ECO:0000313" key="2">
    <source>
        <dbReference type="Proteomes" id="UP000014155"/>
    </source>
</evidence>
<keyword evidence="2" id="KW-1185">Reference proteome</keyword>
<protein>
    <submittedName>
        <fullName evidence="1">Uncharacterized protein</fullName>
    </submittedName>
</protein>
<accession>S0FSJ8</accession>
<evidence type="ECO:0000313" key="1">
    <source>
        <dbReference type="EMBL" id="EMS71478.1"/>
    </source>
</evidence>
<name>S0FSJ8_RUMCE</name>
<gene>
    <name evidence="1" type="ORF">CTER_2611</name>
</gene>
<dbReference type="Proteomes" id="UP000014155">
    <property type="component" value="Unassembled WGS sequence"/>
</dbReference>
<dbReference type="RefSeq" id="WP_004626207.1">
    <property type="nucleotide sequence ID" value="NZ_AORV01000036.1"/>
</dbReference>
<dbReference type="PATRIC" id="fig|1195236.3.peg.2929"/>
<dbReference type="EMBL" id="AORV01000036">
    <property type="protein sequence ID" value="EMS71478.1"/>
    <property type="molecule type" value="Genomic_DNA"/>
</dbReference>
<dbReference type="AlphaFoldDB" id="S0FSJ8"/>
<proteinExistence type="predicted"/>
<organism evidence="1 2">
    <name type="scientific">Ruminiclostridium cellobioparum subsp. termitidis CT1112</name>
    <dbReference type="NCBI Taxonomy" id="1195236"/>
    <lineage>
        <taxon>Bacteria</taxon>
        <taxon>Bacillati</taxon>
        <taxon>Bacillota</taxon>
        <taxon>Clostridia</taxon>
        <taxon>Eubacteriales</taxon>
        <taxon>Oscillospiraceae</taxon>
        <taxon>Ruminiclostridium</taxon>
    </lineage>
</organism>